<name>A0AA38MBZ1_9CUCU</name>
<proteinExistence type="predicted"/>
<protein>
    <submittedName>
        <fullName evidence="1">Uncharacterized protein</fullName>
    </submittedName>
</protein>
<keyword evidence="2" id="KW-1185">Reference proteome</keyword>
<dbReference type="EMBL" id="JALNTZ010000005">
    <property type="protein sequence ID" value="KAJ3650661.1"/>
    <property type="molecule type" value="Genomic_DNA"/>
</dbReference>
<gene>
    <name evidence="1" type="ORF">Zmor_016746</name>
</gene>
<comment type="caution">
    <text evidence="1">The sequence shown here is derived from an EMBL/GenBank/DDBJ whole genome shotgun (WGS) entry which is preliminary data.</text>
</comment>
<sequence length="110" mass="12399">MTDACLFVTRQECQDWLRPAAKKSSGPTAIAAFAETKQRLSTAASPRISTLFSPSTLGIFIALYSREARRKRAPVNNFEFAKDHHSWATDTPTTLICFHRGIPDHKLHER</sequence>
<evidence type="ECO:0000313" key="2">
    <source>
        <dbReference type="Proteomes" id="UP001168821"/>
    </source>
</evidence>
<evidence type="ECO:0000313" key="1">
    <source>
        <dbReference type="EMBL" id="KAJ3650661.1"/>
    </source>
</evidence>
<accession>A0AA38MBZ1</accession>
<organism evidence="1 2">
    <name type="scientific">Zophobas morio</name>
    <dbReference type="NCBI Taxonomy" id="2755281"/>
    <lineage>
        <taxon>Eukaryota</taxon>
        <taxon>Metazoa</taxon>
        <taxon>Ecdysozoa</taxon>
        <taxon>Arthropoda</taxon>
        <taxon>Hexapoda</taxon>
        <taxon>Insecta</taxon>
        <taxon>Pterygota</taxon>
        <taxon>Neoptera</taxon>
        <taxon>Endopterygota</taxon>
        <taxon>Coleoptera</taxon>
        <taxon>Polyphaga</taxon>
        <taxon>Cucujiformia</taxon>
        <taxon>Tenebrionidae</taxon>
        <taxon>Zophobas</taxon>
    </lineage>
</organism>
<dbReference type="Proteomes" id="UP001168821">
    <property type="component" value="Unassembled WGS sequence"/>
</dbReference>
<reference evidence="1" key="1">
    <citation type="journal article" date="2023" name="G3 (Bethesda)">
        <title>Whole genome assemblies of Zophobas morio and Tenebrio molitor.</title>
        <authorList>
            <person name="Kaur S."/>
            <person name="Stinson S.A."/>
            <person name="diCenzo G.C."/>
        </authorList>
    </citation>
    <scope>NUCLEOTIDE SEQUENCE</scope>
    <source>
        <strain evidence="1">QUZm001</strain>
    </source>
</reference>
<dbReference type="AlphaFoldDB" id="A0AA38MBZ1"/>